<organism evidence="3">
    <name type="scientific">Spongospora subterranea</name>
    <dbReference type="NCBI Taxonomy" id="70186"/>
    <lineage>
        <taxon>Eukaryota</taxon>
        <taxon>Sar</taxon>
        <taxon>Rhizaria</taxon>
        <taxon>Endomyxa</taxon>
        <taxon>Phytomyxea</taxon>
        <taxon>Plasmodiophorida</taxon>
        <taxon>Plasmodiophoridae</taxon>
        <taxon>Spongospora</taxon>
    </lineage>
</organism>
<dbReference type="EMBL" id="HACM01008859">
    <property type="protein sequence ID" value="CRZ09301.1"/>
    <property type="molecule type" value="Transcribed_RNA"/>
</dbReference>
<evidence type="ECO:0000256" key="1">
    <source>
        <dbReference type="SAM" id="MobiDB-lite"/>
    </source>
</evidence>
<feature type="region of interest" description="Disordered" evidence="1">
    <location>
        <begin position="38"/>
        <end position="71"/>
    </location>
</feature>
<keyword evidence="2" id="KW-0472">Membrane</keyword>
<accession>A0A0H5R638</accession>
<evidence type="ECO:0000313" key="3">
    <source>
        <dbReference type="EMBL" id="CRZ09301.1"/>
    </source>
</evidence>
<sequence length="252" mass="27247">RAHFPKVFTHFVIMLRSVAKKVGGATALMAGAAASRTETANAESPIMSGASETGSSSWDMVSQEGDSLNEKPSKDMWVQVSRAYKNAAATDRPGIDSEKFSQLLLMLKDKLDADDKMTSLFKEVFEPSSSPELTYIDASELILPDVVLKAEDCDPNFHPSAEQSFGDRVQNLLAKLVAVLSTAVETTVEKIIQVGEFVEDLFSSTPTNRDPNKRTPWKSGAIGLVLIIAVAGALMMKGGVFSPPKLMKYASK</sequence>
<keyword evidence="2" id="KW-0812">Transmembrane</keyword>
<proteinExistence type="predicted"/>
<feature type="non-terminal residue" evidence="3">
    <location>
        <position position="1"/>
    </location>
</feature>
<evidence type="ECO:0000256" key="2">
    <source>
        <dbReference type="SAM" id="Phobius"/>
    </source>
</evidence>
<keyword evidence="2" id="KW-1133">Transmembrane helix</keyword>
<reference evidence="3" key="1">
    <citation type="submission" date="2015-04" db="EMBL/GenBank/DDBJ databases">
        <title>The genome sequence of the plant pathogenic Rhizarian Plasmodiophora brassicae reveals insights in its biotrophic life cycle and the origin of chitin synthesis.</title>
        <authorList>
            <person name="Schwelm A."/>
            <person name="Fogelqvist J."/>
            <person name="Knaust A."/>
            <person name="Julke S."/>
            <person name="Lilja T."/>
            <person name="Dhandapani V."/>
            <person name="Bonilla-Rosso G."/>
            <person name="Karlsson M."/>
            <person name="Shevchenko A."/>
            <person name="Choi S.R."/>
            <person name="Kim H.G."/>
            <person name="Park J.Y."/>
            <person name="Lim Y.P."/>
            <person name="Ludwig-Muller J."/>
            <person name="Dixelius C."/>
        </authorList>
    </citation>
    <scope>NUCLEOTIDE SEQUENCE</scope>
    <source>
        <tissue evidence="3">Potato root galls</tissue>
    </source>
</reference>
<dbReference type="AlphaFoldDB" id="A0A0H5R638"/>
<protein>
    <submittedName>
        <fullName evidence="3">Uncharacterized protein</fullName>
    </submittedName>
</protein>
<name>A0A0H5R638_9EUKA</name>
<feature type="transmembrane region" description="Helical" evidence="2">
    <location>
        <begin position="221"/>
        <end position="242"/>
    </location>
</feature>
<feature type="compositionally biased region" description="Polar residues" evidence="1">
    <location>
        <begin position="50"/>
        <end position="66"/>
    </location>
</feature>